<accession>A0ABV2H2W9</accession>
<dbReference type="InterPro" id="IPR004089">
    <property type="entry name" value="MCPsignal_dom"/>
</dbReference>
<evidence type="ECO:0000259" key="6">
    <source>
        <dbReference type="PROSITE" id="PS50111"/>
    </source>
</evidence>
<comment type="caution">
    <text evidence="8">The sequence shown here is derived from an EMBL/GenBank/DDBJ whole genome shotgun (WGS) entry which is preliminary data.</text>
</comment>
<feature type="transmembrane region" description="Helical" evidence="5">
    <location>
        <begin position="41"/>
        <end position="61"/>
    </location>
</feature>
<dbReference type="PROSITE" id="PS50885">
    <property type="entry name" value="HAMP"/>
    <property type="match status" value="2"/>
</dbReference>
<sequence length="869" mass="93282">MTQESPPGPLQMFGKLGGRHTGARMSFIDSLLQSRRIVTKVLLFVVPLVLLIAGVGLAGYYTANMLNGHMTVTRATIENIADFDNLQSALQDFAERPDDATLAALQEGINRQEKGVDVLEDLLATDEDRERIEPVTKLAAAMRERTEALWAIKQQRDENRAEIATQLAAVKDLSAAIDQRLGNLRKKFEGQERFAKSALFESFAYKTIAERIETLRNAVRNANSDEGTVKAAEVQAKALLDGFESIKSVVSEKIIDAMNPIREAADGLLAVVASDAVDADKAQSLRIAASGFMRFQSELQQNVLKKSGDAAERFATLEGDVTMLKNLLAQVETSLTLSDALQLHMERLRGQLTDDARQVVLDDISALRASSTKVSELGNTNGAMSAFAGELEVPLAALEQASADMLAIETAWNEARAAASQTLSAGMAGLQAFIAQAQEVGKEDSERSANLSVIAMVVGTLLAIAGGLMLVETLRGPLRRVTDVMKRLAEGDLDVSIEGRERGDEIGDMVRSVTVFRDAALENIRLEQQAATARDQSNAEAARRAEERARIAAEQHVALTALADALTQLADGDLQRTMSENLASDFVPMAKTYNTAVEALRATLADVRATTEEINGGTGNLAASADDLARRTEQQAAALEQSSRALRHLSDLVRSTATSAQQTAASVNETEEFAVRSGEVVSRAVGAMGEISRSSEKIATIIGVIDEIAFQTNLLALNAGVEAARAGEAGRGFAVVAQEVRELAQRCAGAAREIKELISASSTQVSNGVHLVEQTGEALNQIITHVTDVRKLVAAISSATSEQSTGINEVTHAVHEVELITQQNAAMVEENNAEIHGLRRRVETLADKIERFKTGEEHSGYSTHAGRAA</sequence>
<keyword evidence="4" id="KW-0175">Coiled coil</keyword>
<dbReference type="PANTHER" id="PTHR43531:SF11">
    <property type="entry name" value="METHYL-ACCEPTING CHEMOTAXIS PROTEIN 3"/>
    <property type="match status" value="1"/>
</dbReference>
<name>A0ABV2H2W9_9HYPH</name>
<evidence type="ECO:0000256" key="5">
    <source>
        <dbReference type="SAM" id="Phobius"/>
    </source>
</evidence>
<dbReference type="EMBL" id="JBEPLJ010000003">
    <property type="protein sequence ID" value="MET3584868.1"/>
    <property type="molecule type" value="Genomic_DNA"/>
</dbReference>
<dbReference type="Proteomes" id="UP001549031">
    <property type="component" value="Unassembled WGS sequence"/>
</dbReference>
<dbReference type="Pfam" id="PF00015">
    <property type="entry name" value="MCPsignal"/>
    <property type="match status" value="1"/>
</dbReference>
<evidence type="ECO:0000256" key="2">
    <source>
        <dbReference type="ARBA" id="ARBA00029447"/>
    </source>
</evidence>
<evidence type="ECO:0000256" key="1">
    <source>
        <dbReference type="ARBA" id="ARBA00022500"/>
    </source>
</evidence>
<keyword evidence="5" id="KW-0472">Membrane</keyword>
<dbReference type="SUPFAM" id="SSF158472">
    <property type="entry name" value="HAMP domain-like"/>
    <property type="match status" value="1"/>
</dbReference>
<evidence type="ECO:0000313" key="8">
    <source>
        <dbReference type="EMBL" id="MET3584868.1"/>
    </source>
</evidence>
<comment type="similarity">
    <text evidence="2">Belongs to the methyl-accepting chemotaxis (MCP) protein family.</text>
</comment>
<dbReference type="InterPro" id="IPR051310">
    <property type="entry name" value="MCP_chemotaxis"/>
</dbReference>
<dbReference type="CDD" id="cd06225">
    <property type="entry name" value="HAMP"/>
    <property type="match status" value="1"/>
</dbReference>
<evidence type="ECO:0000259" key="7">
    <source>
        <dbReference type="PROSITE" id="PS50885"/>
    </source>
</evidence>
<proteinExistence type="inferred from homology"/>
<dbReference type="Pfam" id="PF00672">
    <property type="entry name" value="HAMP"/>
    <property type="match status" value="1"/>
</dbReference>
<feature type="domain" description="HAMP" evidence="7">
    <location>
        <begin position="472"/>
        <end position="525"/>
    </location>
</feature>
<dbReference type="SMART" id="SM00304">
    <property type="entry name" value="HAMP"/>
    <property type="match status" value="3"/>
</dbReference>
<dbReference type="SMART" id="SM00283">
    <property type="entry name" value="MA"/>
    <property type="match status" value="1"/>
</dbReference>
<keyword evidence="3" id="KW-0807">Transducer</keyword>
<dbReference type="CDD" id="cd11386">
    <property type="entry name" value="MCP_signal"/>
    <property type="match status" value="1"/>
</dbReference>
<organism evidence="8 9">
    <name type="scientific">Pseudorhizobium tarimense</name>
    <dbReference type="NCBI Taxonomy" id="1079109"/>
    <lineage>
        <taxon>Bacteria</taxon>
        <taxon>Pseudomonadati</taxon>
        <taxon>Pseudomonadota</taxon>
        <taxon>Alphaproteobacteria</taxon>
        <taxon>Hyphomicrobiales</taxon>
        <taxon>Rhizobiaceae</taxon>
        <taxon>Rhizobium/Agrobacterium group</taxon>
        <taxon>Pseudorhizobium</taxon>
    </lineage>
</organism>
<keyword evidence="5" id="KW-0812">Transmembrane</keyword>
<dbReference type="SUPFAM" id="SSF58104">
    <property type="entry name" value="Methyl-accepting chemotaxis protein (MCP) signaling domain"/>
    <property type="match status" value="1"/>
</dbReference>
<evidence type="ECO:0000256" key="4">
    <source>
        <dbReference type="SAM" id="Coils"/>
    </source>
</evidence>
<dbReference type="PROSITE" id="PS50111">
    <property type="entry name" value="CHEMOTAXIS_TRANSDUC_2"/>
    <property type="match status" value="1"/>
</dbReference>
<dbReference type="InterPro" id="IPR003660">
    <property type="entry name" value="HAMP_dom"/>
</dbReference>
<dbReference type="PANTHER" id="PTHR43531">
    <property type="entry name" value="PROTEIN ICFG"/>
    <property type="match status" value="1"/>
</dbReference>
<dbReference type="Gene3D" id="1.10.287.950">
    <property type="entry name" value="Methyl-accepting chemotaxis protein"/>
    <property type="match status" value="1"/>
</dbReference>
<dbReference type="Gene3D" id="6.10.340.10">
    <property type="match status" value="1"/>
</dbReference>
<gene>
    <name evidence="8" type="ORF">ABID21_000969</name>
</gene>
<keyword evidence="9" id="KW-1185">Reference proteome</keyword>
<reference evidence="8 9" key="1">
    <citation type="submission" date="2024-06" db="EMBL/GenBank/DDBJ databases">
        <title>Genomic Encyclopedia of Type Strains, Phase IV (KMG-IV): sequencing the most valuable type-strain genomes for metagenomic binning, comparative biology and taxonomic classification.</title>
        <authorList>
            <person name="Goeker M."/>
        </authorList>
    </citation>
    <scope>NUCLEOTIDE SEQUENCE [LARGE SCALE GENOMIC DNA]</scope>
    <source>
        <strain evidence="8 9">DSM 105042</strain>
    </source>
</reference>
<feature type="domain" description="Methyl-accepting transducer" evidence="6">
    <location>
        <begin position="610"/>
        <end position="839"/>
    </location>
</feature>
<protein>
    <submittedName>
        <fullName evidence="8">Methyl-accepting chemotaxis protein</fullName>
    </submittedName>
</protein>
<evidence type="ECO:0000313" key="9">
    <source>
        <dbReference type="Proteomes" id="UP001549031"/>
    </source>
</evidence>
<keyword evidence="5" id="KW-1133">Transmembrane helix</keyword>
<feature type="coiled-coil region" evidence="4">
    <location>
        <begin position="622"/>
        <end position="649"/>
    </location>
</feature>
<keyword evidence="1" id="KW-0145">Chemotaxis</keyword>
<feature type="domain" description="HAMP" evidence="7">
    <location>
        <begin position="558"/>
        <end position="605"/>
    </location>
</feature>
<evidence type="ECO:0000256" key="3">
    <source>
        <dbReference type="PROSITE-ProRule" id="PRU00284"/>
    </source>
</evidence>